<sequence>MRRGAGWWVMVTALALGTVVALGLGLWQMSEKNRPAPVLVADQAGARDEVMRFVATNLEKLLSYTPRTDDADVADMASVLSGEAADTYRDEMRTKLSVARTNGVTQTSTIRRTAVESLTDDTAAVLAFVDQTVASTGNNTQSQSGYAMRVELRRSDGAWTIEELEPL</sequence>
<dbReference type="OrthoDB" id="5192320at2"/>
<gene>
    <name evidence="4" type="ORF">AFA91_00840</name>
</gene>
<evidence type="ECO:0000256" key="1">
    <source>
        <dbReference type="ARBA" id="ARBA00004370"/>
    </source>
</evidence>
<feature type="transmembrane region" description="Helical" evidence="3">
    <location>
        <begin position="6"/>
        <end position="27"/>
    </location>
</feature>
<reference evidence="4 5" key="1">
    <citation type="submission" date="2015-07" db="EMBL/GenBank/DDBJ databases">
        <title>Complete genome sequence of Mycobacterium goodii X7B, a facultative thermophilic biodesulfurizing bacterium.</title>
        <authorList>
            <person name="Yu B."/>
            <person name="Li F."/>
            <person name="Xu P."/>
        </authorList>
    </citation>
    <scope>NUCLEOTIDE SEQUENCE [LARGE SCALE GENOMIC DNA]</scope>
    <source>
        <strain evidence="4 5">X7B</strain>
    </source>
</reference>
<organism evidence="4 5">
    <name type="scientific">Mycolicibacterium goodii</name>
    <name type="common">Mycobacterium goodii</name>
    <dbReference type="NCBI Taxonomy" id="134601"/>
    <lineage>
        <taxon>Bacteria</taxon>
        <taxon>Bacillati</taxon>
        <taxon>Actinomycetota</taxon>
        <taxon>Actinomycetes</taxon>
        <taxon>Mycobacteriales</taxon>
        <taxon>Mycobacteriaceae</taxon>
        <taxon>Mycolicibacterium</taxon>
    </lineage>
</organism>
<dbReference type="STRING" id="134601.AFA91_00840"/>
<name>A0A0K0WZN3_MYCGD</name>
<protein>
    <recommendedName>
        <fullName evidence="6">Mammalian cell entry protein</fullName>
    </recommendedName>
</protein>
<dbReference type="Proteomes" id="UP000062255">
    <property type="component" value="Chromosome"/>
</dbReference>
<dbReference type="PATRIC" id="fig|134601.6.peg.177"/>
<dbReference type="EMBL" id="CP012150">
    <property type="protein sequence ID" value="AKS30661.1"/>
    <property type="molecule type" value="Genomic_DNA"/>
</dbReference>
<evidence type="ECO:0000256" key="3">
    <source>
        <dbReference type="SAM" id="Phobius"/>
    </source>
</evidence>
<comment type="subcellular location">
    <subcellularLocation>
        <location evidence="1">Membrane</location>
    </subcellularLocation>
</comment>
<dbReference type="PANTHER" id="PTHR37042">
    <property type="entry name" value="OUTER MEMBRANE PROTEIN RV1973"/>
    <property type="match status" value="1"/>
</dbReference>
<dbReference type="AlphaFoldDB" id="A0A0K0WZN3"/>
<dbReference type="PANTHER" id="PTHR37042:SF4">
    <property type="entry name" value="OUTER MEMBRANE PROTEIN RV1973"/>
    <property type="match status" value="1"/>
</dbReference>
<evidence type="ECO:0008006" key="6">
    <source>
        <dbReference type="Google" id="ProtNLM"/>
    </source>
</evidence>
<keyword evidence="2 3" id="KW-0472">Membrane</keyword>
<evidence type="ECO:0000256" key="2">
    <source>
        <dbReference type="ARBA" id="ARBA00023136"/>
    </source>
</evidence>
<dbReference type="KEGG" id="mgo:AFA91_00840"/>
<keyword evidence="3" id="KW-0812">Transmembrane</keyword>
<evidence type="ECO:0000313" key="4">
    <source>
        <dbReference type="EMBL" id="AKS30661.1"/>
    </source>
</evidence>
<evidence type="ECO:0000313" key="5">
    <source>
        <dbReference type="Proteomes" id="UP000062255"/>
    </source>
</evidence>
<proteinExistence type="predicted"/>
<dbReference type="GO" id="GO:0016020">
    <property type="term" value="C:membrane"/>
    <property type="evidence" value="ECO:0007669"/>
    <property type="project" value="UniProtKB-SubCell"/>
</dbReference>
<keyword evidence="3" id="KW-1133">Transmembrane helix</keyword>
<accession>A0A0K0WZN3</accession>